<evidence type="ECO:0000256" key="7">
    <source>
        <dbReference type="ARBA" id="ARBA00023125"/>
    </source>
</evidence>
<dbReference type="Pfam" id="PF00105">
    <property type="entry name" value="zf-C4"/>
    <property type="match status" value="1"/>
</dbReference>
<reference evidence="16 17" key="1">
    <citation type="journal article" date="2015" name="Genome Biol.">
        <title>Comparative genomics of Steinernema reveals deeply conserved gene regulatory networks.</title>
        <authorList>
            <person name="Dillman A.R."/>
            <person name="Macchietto M."/>
            <person name="Porter C.F."/>
            <person name="Rogers A."/>
            <person name="Williams B."/>
            <person name="Antoshechkin I."/>
            <person name="Lee M.M."/>
            <person name="Goodwin Z."/>
            <person name="Lu X."/>
            <person name="Lewis E.E."/>
            <person name="Goodrich-Blair H."/>
            <person name="Stock S.P."/>
            <person name="Adams B.J."/>
            <person name="Sternberg P.W."/>
            <person name="Mortazavi A."/>
        </authorList>
    </citation>
    <scope>NUCLEOTIDE SEQUENCE [LARGE SCALE GENOMIC DNA]</scope>
    <source>
        <strain evidence="16 17">ALL</strain>
    </source>
</reference>
<dbReference type="PANTHER" id="PTHR47630">
    <property type="entry name" value="NUCLEAR HORMONE RECEPTOR FAMILY-RELATED-RELATED"/>
    <property type="match status" value="1"/>
</dbReference>
<dbReference type="GO" id="GO:0003700">
    <property type="term" value="F:DNA-binding transcription factor activity"/>
    <property type="evidence" value="ECO:0007669"/>
    <property type="project" value="InterPro"/>
</dbReference>
<keyword evidence="17" id="KW-1185">Reference proteome</keyword>
<keyword evidence="4 11" id="KW-0863">Zinc-finger</keyword>
<dbReference type="InterPro" id="IPR035500">
    <property type="entry name" value="NHR-like_dom_sf"/>
</dbReference>
<comment type="similarity">
    <text evidence="2 11">Belongs to the nuclear hormone receptor family.</text>
</comment>
<dbReference type="PRINTS" id="PR00047">
    <property type="entry name" value="STROIDFINGER"/>
</dbReference>
<keyword evidence="13" id="KW-0732">Signal</keyword>
<dbReference type="Pfam" id="PF00104">
    <property type="entry name" value="Hormone_recep"/>
    <property type="match status" value="1"/>
</dbReference>
<comment type="caution">
    <text evidence="16">The sequence shown here is derived from an EMBL/GenBank/DDBJ whole genome shotgun (WGS) entry which is preliminary data.</text>
</comment>
<dbReference type="SUPFAM" id="SSF48508">
    <property type="entry name" value="Nuclear receptor ligand-binding domain"/>
    <property type="match status" value="1"/>
</dbReference>
<keyword evidence="3 11" id="KW-0479">Metal-binding</keyword>
<protein>
    <recommendedName>
        <fullName evidence="18">Nuclear receptor domain-containing protein</fullName>
    </recommendedName>
</protein>
<feature type="compositionally biased region" description="Polar residues" evidence="12">
    <location>
        <begin position="184"/>
        <end position="209"/>
    </location>
</feature>
<evidence type="ECO:0000256" key="9">
    <source>
        <dbReference type="ARBA" id="ARBA00023170"/>
    </source>
</evidence>
<evidence type="ECO:0000256" key="5">
    <source>
        <dbReference type="ARBA" id="ARBA00022833"/>
    </source>
</evidence>
<evidence type="ECO:0000256" key="6">
    <source>
        <dbReference type="ARBA" id="ARBA00023015"/>
    </source>
</evidence>
<feature type="region of interest" description="Disordered" evidence="12">
    <location>
        <begin position="152"/>
        <end position="209"/>
    </location>
</feature>
<dbReference type="GO" id="GO:0000978">
    <property type="term" value="F:RNA polymerase II cis-regulatory region sequence-specific DNA binding"/>
    <property type="evidence" value="ECO:0007669"/>
    <property type="project" value="InterPro"/>
</dbReference>
<evidence type="ECO:0000256" key="10">
    <source>
        <dbReference type="ARBA" id="ARBA00023242"/>
    </source>
</evidence>
<dbReference type="GO" id="GO:0005634">
    <property type="term" value="C:nucleus"/>
    <property type="evidence" value="ECO:0007669"/>
    <property type="project" value="UniProtKB-SubCell"/>
</dbReference>
<dbReference type="Gene3D" id="3.30.50.10">
    <property type="entry name" value="Erythroid Transcription Factor GATA-1, subunit A"/>
    <property type="match status" value="1"/>
</dbReference>
<feature type="signal peptide" evidence="13">
    <location>
        <begin position="1"/>
        <end position="21"/>
    </location>
</feature>
<accession>A0A4U5PJD5</accession>
<dbReference type="STRING" id="34508.A0A4U5PJD5"/>
<dbReference type="InterPro" id="IPR001628">
    <property type="entry name" value="Znf_hrmn_rcpt"/>
</dbReference>
<dbReference type="Gene3D" id="1.10.565.10">
    <property type="entry name" value="Retinoid X Receptor"/>
    <property type="match status" value="1"/>
</dbReference>
<dbReference type="SUPFAM" id="SSF57716">
    <property type="entry name" value="Glucocorticoid receptor-like (DNA-binding domain)"/>
    <property type="match status" value="1"/>
</dbReference>
<dbReference type="InterPro" id="IPR013088">
    <property type="entry name" value="Znf_NHR/GATA"/>
</dbReference>
<dbReference type="SMART" id="SM00399">
    <property type="entry name" value="ZnF_C4"/>
    <property type="match status" value="1"/>
</dbReference>
<evidence type="ECO:0000259" key="15">
    <source>
        <dbReference type="PROSITE" id="PS51843"/>
    </source>
</evidence>
<organism evidence="16 17">
    <name type="scientific">Steinernema carpocapsae</name>
    <name type="common">Entomopathogenic nematode</name>
    <dbReference type="NCBI Taxonomy" id="34508"/>
    <lineage>
        <taxon>Eukaryota</taxon>
        <taxon>Metazoa</taxon>
        <taxon>Ecdysozoa</taxon>
        <taxon>Nematoda</taxon>
        <taxon>Chromadorea</taxon>
        <taxon>Rhabditida</taxon>
        <taxon>Tylenchina</taxon>
        <taxon>Panagrolaimomorpha</taxon>
        <taxon>Strongyloidoidea</taxon>
        <taxon>Steinernematidae</taxon>
        <taxon>Steinernema</taxon>
    </lineage>
</organism>
<keyword evidence="6 11" id="KW-0805">Transcription regulation</keyword>
<evidence type="ECO:0000256" key="4">
    <source>
        <dbReference type="ARBA" id="ARBA00022771"/>
    </source>
</evidence>
<evidence type="ECO:0000256" key="8">
    <source>
        <dbReference type="ARBA" id="ARBA00023163"/>
    </source>
</evidence>
<dbReference type="GO" id="GO:0008270">
    <property type="term" value="F:zinc ion binding"/>
    <property type="evidence" value="ECO:0007669"/>
    <property type="project" value="UniProtKB-KW"/>
</dbReference>
<feature type="domain" description="NR LBD" evidence="15">
    <location>
        <begin position="237"/>
        <end position="469"/>
    </location>
</feature>
<name>A0A4U5PJD5_STECR</name>
<dbReference type="EMBL" id="AZBU02000002">
    <property type="protein sequence ID" value="TKR96822.1"/>
    <property type="molecule type" value="Genomic_DNA"/>
</dbReference>
<dbReference type="InterPro" id="IPR000536">
    <property type="entry name" value="Nucl_hrmn_rcpt_lig-bd"/>
</dbReference>
<evidence type="ECO:0000256" key="13">
    <source>
        <dbReference type="SAM" id="SignalP"/>
    </source>
</evidence>
<dbReference type="CDD" id="cd06960">
    <property type="entry name" value="NR_DBD_HNF4A"/>
    <property type="match status" value="1"/>
</dbReference>
<gene>
    <name evidence="16" type="ORF">L596_010785</name>
</gene>
<keyword evidence="7 11" id="KW-0238">DNA-binding</keyword>
<dbReference type="PANTHER" id="PTHR47630:SF4">
    <property type="entry name" value="NUCLEAR HORMONE RECEPTOR FAMILY MEMBER NHR-62"/>
    <property type="match status" value="1"/>
</dbReference>
<evidence type="ECO:0000256" key="11">
    <source>
        <dbReference type="RuleBase" id="RU004334"/>
    </source>
</evidence>
<comment type="subcellular location">
    <subcellularLocation>
        <location evidence="1 11">Nucleus</location>
    </subcellularLocation>
</comment>
<evidence type="ECO:0000259" key="14">
    <source>
        <dbReference type="PROSITE" id="PS51030"/>
    </source>
</evidence>
<feature type="domain" description="Nuclear receptor" evidence="14">
    <location>
        <begin position="35"/>
        <end position="155"/>
    </location>
</feature>
<sequence>MQPSTSAVCELLLTAAAGAAASKISFPVSGRKKLVVYCAVCGDLAYGKHYGINACNGCKGFFRRSIWNNRQYLCRFRGTCIIAKGQWFSRDFRGAVESSLELSFSPINPTHLTSPISGLFTNFASRLEHRNVCRACRLKQCFVNPRAVQSEREKSNGSGSNGCAEIEEDVEELSRSGSPPEVSCISTGSQTEIGFQSPTNGSKNSPAKSSEMQLFYERKASKLLAYHRQIMDNADLFVKPDSPLVVPSEVRQVPFLLAFDEYYKISNCTRINYQPESIANLRDMDLDWRRCFVLMREWLEPFQKLSREDQMRLVKDRFHHYHWLITGYYTSRIENPDVGVCYCNGTYFPRSPLKQCVPDETGMIEKTVNELVTPLRQLCLDETEISCLLVISMFYENSNLSIEGQNLSKEVCAEHMNILYNHNQARFTSQNMAEMTPRFSYMLLIFMTLNNLSKLMVSQLGDVLLIHDW</sequence>
<dbReference type="InterPro" id="IPR052499">
    <property type="entry name" value="C.elegans_NHRs"/>
</dbReference>
<evidence type="ECO:0000256" key="1">
    <source>
        <dbReference type="ARBA" id="ARBA00004123"/>
    </source>
</evidence>
<dbReference type="SMART" id="SM00430">
    <property type="entry name" value="HOLI"/>
    <property type="match status" value="1"/>
</dbReference>
<evidence type="ECO:0000313" key="17">
    <source>
        <dbReference type="Proteomes" id="UP000298663"/>
    </source>
</evidence>
<dbReference type="PROSITE" id="PS51843">
    <property type="entry name" value="NR_LBD"/>
    <property type="match status" value="1"/>
</dbReference>
<keyword evidence="10 11" id="KW-0539">Nucleus</keyword>
<dbReference type="PROSITE" id="PS51030">
    <property type="entry name" value="NUCLEAR_REC_DBD_2"/>
    <property type="match status" value="1"/>
</dbReference>
<evidence type="ECO:0008006" key="18">
    <source>
        <dbReference type="Google" id="ProtNLM"/>
    </source>
</evidence>
<keyword evidence="5 11" id="KW-0862">Zinc</keyword>
<keyword evidence="8 11" id="KW-0804">Transcription</keyword>
<proteinExistence type="inferred from homology"/>
<dbReference type="AlphaFoldDB" id="A0A4U5PJD5"/>
<evidence type="ECO:0000256" key="3">
    <source>
        <dbReference type="ARBA" id="ARBA00022723"/>
    </source>
</evidence>
<dbReference type="OrthoDB" id="5817395at2759"/>
<evidence type="ECO:0000313" key="16">
    <source>
        <dbReference type="EMBL" id="TKR96822.1"/>
    </source>
</evidence>
<evidence type="ECO:0000256" key="2">
    <source>
        <dbReference type="ARBA" id="ARBA00005993"/>
    </source>
</evidence>
<reference evidence="16 17" key="2">
    <citation type="journal article" date="2019" name="G3 (Bethesda)">
        <title>Hybrid Assembly of the Genome of the Entomopathogenic Nematode Steinernema carpocapsae Identifies the X-Chromosome.</title>
        <authorList>
            <person name="Serra L."/>
            <person name="Macchietto M."/>
            <person name="Macias-Munoz A."/>
            <person name="McGill C.J."/>
            <person name="Rodriguez I.M."/>
            <person name="Rodriguez B."/>
            <person name="Murad R."/>
            <person name="Mortazavi A."/>
        </authorList>
    </citation>
    <scope>NUCLEOTIDE SEQUENCE [LARGE SCALE GENOMIC DNA]</scope>
    <source>
        <strain evidence="16 17">ALL</strain>
    </source>
</reference>
<evidence type="ECO:0000256" key="12">
    <source>
        <dbReference type="SAM" id="MobiDB-lite"/>
    </source>
</evidence>
<dbReference type="InterPro" id="IPR049636">
    <property type="entry name" value="HNF4-like_DBD"/>
</dbReference>
<dbReference type="PROSITE" id="PS00031">
    <property type="entry name" value="NUCLEAR_REC_DBD_1"/>
    <property type="match status" value="1"/>
</dbReference>
<keyword evidence="9 11" id="KW-0675">Receptor</keyword>
<feature type="chain" id="PRO_5020254242" description="Nuclear receptor domain-containing protein" evidence="13">
    <location>
        <begin position="22"/>
        <end position="469"/>
    </location>
</feature>
<dbReference type="Proteomes" id="UP000298663">
    <property type="component" value="Unassembled WGS sequence"/>
</dbReference>